<keyword evidence="3" id="KW-1185">Reference proteome</keyword>
<dbReference type="AlphaFoldDB" id="A0AAN8LCP2"/>
<feature type="compositionally biased region" description="Basic and acidic residues" evidence="1">
    <location>
        <begin position="1"/>
        <end position="23"/>
    </location>
</feature>
<sequence length="122" mass="13938">MVGHHSEGKEAGEPKEKKWKSLLENEEDGVDETWRMVWMRPEKGSDAVLEVFSVLPEDEVERVMAKKLKRAKKKARHSLSLSSPVRVVRFRSWTCHQEPSWTLLTPITELCGPSVCLLIRGG</sequence>
<name>A0AAN8LCP2_9TELE</name>
<evidence type="ECO:0000313" key="2">
    <source>
        <dbReference type="EMBL" id="KAK6309778.1"/>
    </source>
</evidence>
<proteinExistence type="predicted"/>
<gene>
    <name evidence="2" type="ORF">J4Q44_G00196590</name>
</gene>
<evidence type="ECO:0000313" key="3">
    <source>
        <dbReference type="Proteomes" id="UP001356427"/>
    </source>
</evidence>
<comment type="caution">
    <text evidence="2">The sequence shown here is derived from an EMBL/GenBank/DDBJ whole genome shotgun (WGS) entry which is preliminary data.</text>
</comment>
<feature type="region of interest" description="Disordered" evidence="1">
    <location>
        <begin position="1"/>
        <end position="24"/>
    </location>
</feature>
<dbReference type="Proteomes" id="UP001356427">
    <property type="component" value="Unassembled WGS sequence"/>
</dbReference>
<organism evidence="2 3">
    <name type="scientific">Coregonus suidteri</name>
    <dbReference type="NCBI Taxonomy" id="861788"/>
    <lineage>
        <taxon>Eukaryota</taxon>
        <taxon>Metazoa</taxon>
        <taxon>Chordata</taxon>
        <taxon>Craniata</taxon>
        <taxon>Vertebrata</taxon>
        <taxon>Euteleostomi</taxon>
        <taxon>Actinopterygii</taxon>
        <taxon>Neopterygii</taxon>
        <taxon>Teleostei</taxon>
        <taxon>Protacanthopterygii</taxon>
        <taxon>Salmoniformes</taxon>
        <taxon>Salmonidae</taxon>
        <taxon>Coregoninae</taxon>
        <taxon>Coregonus</taxon>
    </lineage>
</organism>
<evidence type="ECO:0000256" key="1">
    <source>
        <dbReference type="SAM" id="MobiDB-lite"/>
    </source>
</evidence>
<protein>
    <submittedName>
        <fullName evidence="2">Uncharacterized protein</fullName>
    </submittedName>
</protein>
<dbReference type="EMBL" id="JAGTTL010000017">
    <property type="protein sequence ID" value="KAK6309778.1"/>
    <property type="molecule type" value="Genomic_DNA"/>
</dbReference>
<accession>A0AAN8LCP2</accession>
<reference evidence="2 3" key="1">
    <citation type="submission" date="2021-04" db="EMBL/GenBank/DDBJ databases">
        <authorList>
            <person name="De Guttry C."/>
            <person name="Zahm M."/>
            <person name="Klopp C."/>
            <person name="Cabau C."/>
            <person name="Louis A."/>
            <person name="Berthelot C."/>
            <person name="Parey E."/>
            <person name="Roest Crollius H."/>
            <person name="Montfort J."/>
            <person name="Robinson-Rechavi M."/>
            <person name="Bucao C."/>
            <person name="Bouchez O."/>
            <person name="Gislard M."/>
            <person name="Lluch J."/>
            <person name="Milhes M."/>
            <person name="Lampietro C."/>
            <person name="Lopez Roques C."/>
            <person name="Donnadieu C."/>
            <person name="Braasch I."/>
            <person name="Desvignes T."/>
            <person name="Postlethwait J."/>
            <person name="Bobe J."/>
            <person name="Wedekind C."/>
            <person name="Guiguen Y."/>
        </authorList>
    </citation>
    <scope>NUCLEOTIDE SEQUENCE [LARGE SCALE GENOMIC DNA]</scope>
    <source>
        <strain evidence="2">Cs_M1</strain>
        <tissue evidence="2">Blood</tissue>
    </source>
</reference>